<name>A0A1Z4J9D8_LEPBY</name>
<dbReference type="AlphaFoldDB" id="A0A1Z4J9D8"/>
<dbReference type="Gene3D" id="3.40.50.1110">
    <property type="entry name" value="SGNH hydrolase"/>
    <property type="match status" value="1"/>
</dbReference>
<dbReference type="PROSITE" id="PS51257">
    <property type="entry name" value="PROKAR_LIPOPROTEIN"/>
    <property type="match status" value="1"/>
</dbReference>
<keyword evidence="1" id="KW-0732">Signal</keyword>
<dbReference type="EMBL" id="AP018203">
    <property type="protein sequence ID" value="BAY53379.1"/>
    <property type="molecule type" value="Genomic_DNA"/>
</dbReference>
<evidence type="ECO:0000256" key="1">
    <source>
        <dbReference type="SAM" id="SignalP"/>
    </source>
</evidence>
<dbReference type="PANTHER" id="PTHR30383:SF2">
    <property type="entry name" value="CELLULOSE-BINDING PROTEIN"/>
    <property type="match status" value="1"/>
</dbReference>
<gene>
    <name evidence="3" type="ORF">NIES2135_01840</name>
</gene>
<protein>
    <submittedName>
        <fullName evidence="3">G-D-S-L family lipolytic protein</fullName>
    </submittedName>
</protein>
<proteinExistence type="predicted"/>
<reference evidence="3 4" key="1">
    <citation type="submission" date="2017-06" db="EMBL/GenBank/DDBJ databases">
        <title>Genome sequencing of cyanobaciteial culture collection at National Institute for Environmental Studies (NIES).</title>
        <authorList>
            <person name="Hirose Y."/>
            <person name="Shimura Y."/>
            <person name="Fujisawa T."/>
            <person name="Nakamura Y."/>
            <person name="Kawachi M."/>
        </authorList>
    </citation>
    <scope>NUCLEOTIDE SEQUENCE [LARGE SCALE GENOMIC DNA]</scope>
    <source>
        <strain evidence="3 4">NIES-2135</strain>
    </source>
</reference>
<dbReference type="PANTHER" id="PTHR30383">
    <property type="entry name" value="THIOESTERASE 1/PROTEASE 1/LYSOPHOSPHOLIPASE L1"/>
    <property type="match status" value="1"/>
</dbReference>
<evidence type="ECO:0000259" key="2">
    <source>
        <dbReference type="Pfam" id="PF13472"/>
    </source>
</evidence>
<dbReference type="CDD" id="cd01833">
    <property type="entry name" value="XynB_like"/>
    <property type="match status" value="1"/>
</dbReference>
<feature type="signal peptide" evidence="1">
    <location>
        <begin position="1"/>
        <end position="21"/>
    </location>
</feature>
<accession>A0A1Z4J9D8</accession>
<feature type="domain" description="SGNH hydrolase-type esterase" evidence="2">
    <location>
        <begin position="34"/>
        <end position="214"/>
    </location>
</feature>
<dbReference type="InterPro" id="IPR036514">
    <property type="entry name" value="SGNH_hydro_sf"/>
</dbReference>
<sequence length="232" mass="25918">MKKLIGSTALFLLLGCTPVSQVDGAQSGIRIMPLGDSITQGDRNHNSYRRSLWLKLRQAGYDINFVGSTRSHYLGNPPNSDFDLDHEGHWGWQADEVLAQIDGWTEQANPDIVLIHLGTNDILRGQSFESTIAELRSLIQTMRKRNPNLKILLAQLIPSQGGETLTQQFNQQIFVLARSLNSNTSPVILVDQFSGFNVSQDTYDGLHPNESGEQKMASRWFQALQTVISKKP</sequence>
<dbReference type="InterPro" id="IPR051532">
    <property type="entry name" value="Ester_Hydrolysis_Enzymes"/>
</dbReference>
<evidence type="ECO:0000313" key="3">
    <source>
        <dbReference type="EMBL" id="BAY53379.1"/>
    </source>
</evidence>
<dbReference type="SUPFAM" id="SSF52266">
    <property type="entry name" value="SGNH hydrolase"/>
    <property type="match status" value="1"/>
</dbReference>
<dbReference type="Pfam" id="PF13472">
    <property type="entry name" value="Lipase_GDSL_2"/>
    <property type="match status" value="1"/>
</dbReference>
<feature type="chain" id="PRO_5011112103" evidence="1">
    <location>
        <begin position="22"/>
        <end position="232"/>
    </location>
</feature>
<evidence type="ECO:0000313" key="4">
    <source>
        <dbReference type="Proteomes" id="UP000217895"/>
    </source>
</evidence>
<organism evidence="3 4">
    <name type="scientific">Leptolyngbya boryana NIES-2135</name>
    <dbReference type="NCBI Taxonomy" id="1973484"/>
    <lineage>
        <taxon>Bacteria</taxon>
        <taxon>Bacillati</taxon>
        <taxon>Cyanobacteriota</taxon>
        <taxon>Cyanophyceae</taxon>
        <taxon>Leptolyngbyales</taxon>
        <taxon>Leptolyngbyaceae</taxon>
        <taxon>Leptolyngbya group</taxon>
        <taxon>Leptolyngbya</taxon>
    </lineage>
</organism>
<dbReference type="Proteomes" id="UP000217895">
    <property type="component" value="Chromosome"/>
</dbReference>
<dbReference type="InterPro" id="IPR013830">
    <property type="entry name" value="SGNH_hydro"/>
</dbReference>
<keyword evidence="4" id="KW-1185">Reference proteome</keyword>
<dbReference type="GO" id="GO:0004622">
    <property type="term" value="F:phosphatidylcholine lysophospholipase activity"/>
    <property type="evidence" value="ECO:0007669"/>
    <property type="project" value="TreeGrafter"/>
</dbReference>